<accession>A0ACC6R205</accession>
<keyword evidence="2" id="KW-1185">Reference proteome</keyword>
<dbReference type="Proteomes" id="UP001374952">
    <property type="component" value="Unassembled WGS sequence"/>
</dbReference>
<proteinExistence type="predicted"/>
<name>A0ACC6R205_9GAMM</name>
<organism evidence="1 2">
    <name type="scientific">Pseudoalteromonas undina</name>
    <dbReference type="NCBI Taxonomy" id="43660"/>
    <lineage>
        <taxon>Bacteria</taxon>
        <taxon>Pseudomonadati</taxon>
        <taxon>Pseudomonadota</taxon>
        <taxon>Gammaproteobacteria</taxon>
        <taxon>Alteromonadales</taxon>
        <taxon>Pseudoalteromonadaceae</taxon>
        <taxon>Pseudoalteromonas</taxon>
    </lineage>
</organism>
<gene>
    <name evidence="1" type="ORF">V6250_02875</name>
</gene>
<dbReference type="EMBL" id="JBAKAX010000001">
    <property type="protein sequence ID" value="MEL0603093.1"/>
    <property type="molecule type" value="Genomic_DNA"/>
</dbReference>
<protein>
    <submittedName>
        <fullName evidence="1">Uncharacterized protein</fullName>
    </submittedName>
</protein>
<evidence type="ECO:0000313" key="2">
    <source>
        <dbReference type="Proteomes" id="UP001374952"/>
    </source>
</evidence>
<reference evidence="1" key="1">
    <citation type="submission" date="2024-02" db="EMBL/GenBank/DDBJ databases">
        <title>Bacteria isolated from the canopy kelp, Nereocystis luetkeana.</title>
        <authorList>
            <person name="Pfister C.A."/>
            <person name="Younker I.T."/>
            <person name="Light S.H."/>
        </authorList>
    </citation>
    <scope>NUCLEOTIDE SEQUENCE</scope>
    <source>
        <strain evidence="1">TN.2.01</strain>
    </source>
</reference>
<comment type="caution">
    <text evidence="1">The sequence shown here is derived from an EMBL/GenBank/DDBJ whole genome shotgun (WGS) entry which is preliminary data.</text>
</comment>
<evidence type="ECO:0000313" key="1">
    <source>
        <dbReference type="EMBL" id="MEL0603093.1"/>
    </source>
</evidence>
<sequence>MSYEIISEKLGFDKLPKLYQSGLVFDEIVGCQIPFYEGLGFPPAMLPLASAVGNASYFGAYLYDINNLDCTFVELMLDEEELYEVGLNEQQFCYFLVRRAMLDYYEEDNEFIINQISQFCSLLNVEDWNVIGDLSQEEFLQLEIFDLGVPRYLKLGKNGTTLGNTGFQSRVKTESVHLDYKSEFDAAFMNQDFQKAWNILNTPGWNFDDAKVRFKLLTEQVNNEVMTELYNSWIQLNHPVQGY</sequence>